<dbReference type="KEGG" id="dfi:AXF13_15165"/>
<gene>
    <name evidence="4" type="ORF">AXF13_15165</name>
</gene>
<dbReference type="EMBL" id="CP014229">
    <property type="protein sequence ID" value="AMD91362.1"/>
    <property type="molecule type" value="Genomic_DNA"/>
</dbReference>
<feature type="region of interest" description="Disordered" evidence="2">
    <location>
        <begin position="79"/>
        <end position="103"/>
    </location>
</feature>
<dbReference type="SUPFAM" id="SSF47413">
    <property type="entry name" value="lambda repressor-like DNA-binding domains"/>
    <property type="match status" value="1"/>
</dbReference>
<evidence type="ECO:0000313" key="4">
    <source>
        <dbReference type="EMBL" id="AMD91362.1"/>
    </source>
</evidence>
<dbReference type="GO" id="GO:0003700">
    <property type="term" value="F:DNA-binding transcription factor activity"/>
    <property type="evidence" value="ECO:0007669"/>
    <property type="project" value="TreeGrafter"/>
</dbReference>
<evidence type="ECO:0000313" key="5">
    <source>
        <dbReference type="Proteomes" id="UP000069241"/>
    </source>
</evidence>
<dbReference type="AlphaFoldDB" id="A0A0X8JMK3"/>
<feature type="domain" description="HTH cro/C1-type" evidence="3">
    <location>
        <begin position="13"/>
        <end position="67"/>
    </location>
</feature>
<organism evidence="4 5">
    <name type="scientific">Desulfovibrio fairfieldensis</name>
    <dbReference type="NCBI Taxonomy" id="44742"/>
    <lineage>
        <taxon>Bacteria</taxon>
        <taxon>Pseudomonadati</taxon>
        <taxon>Thermodesulfobacteriota</taxon>
        <taxon>Desulfovibrionia</taxon>
        <taxon>Desulfovibrionales</taxon>
        <taxon>Desulfovibrionaceae</taxon>
        <taxon>Desulfovibrio</taxon>
    </lineage>
</organism>
<sequence>MEEKILCPFGEVLRHARKERGLTQYRLAKMVKRNPRYISMLEHNKREPQLSTVLMLARAMGMDVGELVRNVDALLPEDWAKPDEEDIRPKKAGRPKKNTTQKS</sequence>
<dbReference type="RefSeq" id="WP_062254487.1">
    <property type="nucleotide sequence ID" value="NZ_CP014229.1"/>
</dbReference>
<evidence type="ECO:0000256" key="1">
    <source>
        <dbReference type="ARBA" id="ARBA00023125"/>
    </source>
</evidence>
<name>A0A0X8JMK3_9BACT</name>
<dbReference type="PANTHER" id="PTHR46797">
    <property type="entry name" value="HTH-TYPE TRANSCRIPTIONAL REGULATOR"/>
    <property type="match status" value="1"/>
</dbReference>
<dbReference type="PANTHER" id="PTHR46797:SF1">
    <property type="entry name" value="METHYLPHOSPHONATE SYNTHASE"/>
    <property type="match status" value="1"/>
</dbReference>
<dbReference type="GO" id="GO:0003677">
    <property type="term" value="F:DNA binding"/>
    <property type="evidence" value="ECO:0007669"/>
    <property type="project" value="UniProtKB-KW"/>
</dbReference>
<keyword evidence="1" id="KW-0238">DNA-binding</keyword>
<keyword evidence="5" id="KW-1185">Reference proteome</keyword>
<evidence type="ECO:0000259" key="3">
    <source>
        <dbReference type="PROSITE" id="PS50943"/>
    </source>
</evidence>
<protein>
    <submittedName>
        <fullName evidence="4">XRE family transcriptional regulator</fullName>
    </submittedName>
</protein>
<dbReference type="Pfam" id="PF01381">
    <property type="entry name" value="HTH_3"/>
    <property type="match status" value="1"/>
</dbReference>
<feature type="compositionally biased region" description="Basic residues" evidence="2">
    <location>
        <begin position="90"/>
        <end position="103"/>
    </location>
</feature>
<dbReference type="CDD" id="cd00093">
    <property type="entry name" value="HTH_XRE"/>
    <property type="match status" value="1"/>
</dbReference>
<dbReference type="PROSITE" id="PS50943">
    <property type="entry name" value="HTH_CROC1"/>
    <property type="match status" value="1"/>
</dbReference>
<dbReference type="InterPro" id="IPR001387">
    <property type="entry name" value="Cro/C1-type_HTH"/>
</dbReference>
<dbReference type="Gene3D" id="1.10.260.40">
    <property type="entry name" value="lambda repressor-like DNA-binding domains"/>
    <property type="match status" value="1"/>
</dbReference>
<accession>A0A0X8JMK3</accession>
<dbReference type="GO" id="GO:0005829">
    <property type="term" value="C:cytosol"/>
    <property type="evidence" value="ECO:0007669"/>
    <property type="project" value="TreeGrafter"/>
</dbReference>
<dbReference type="Proteomes" id="UP000069241">
    <property type="component" value="Chromosome"/>
</dbReference>
<dbReference type="InterPro" id="IPR010982">
    <property type="entry name" value="Lambda_DNA-bd_dom_sf"/>
</dbReference>
<dbReference type="SMART" id="SM00530">
    <property type="entry name" value="HTH_XRE"/>
    <property type="match status" value="1"/>
</dbReference>
<dbReference type="STRING" id="44742.AXF13_15165"/>
<dbReference type="InterPro" id="IPR050807">
    <property type="entry name" value="TransReg_Diox_bact_type"/>
</dbReference>
<reference evidence="5" key="1">
    <citation type="submission" date="2016-02" db="EMBL/GenBank/DDBJ databases">
        <authorList>
            <person name="Holder M.E."/>
            <person name="Ajami N.J."/>
            <person name="Petrosino J.F."/>
        </authorList>
    </citation>
    <scope>NUCLEOTIDE SEQUENCE [LARGE SCALE GENOMIC DNA]</scope>
    <source>
        <strain evidence="5">CCUG 45958</strain>
    </source>
</reference>
<proteinExistence type="predicted"/>
<evidence type="ECO:0000256" key="2">
    <source>
        <dbReference type="SAM" id="MobiDB-lite"/>
    </source>
</evidence>